<evidence type="ECO:0000313" key="2">
    <source>
        <dbReference type="Proteomes" id="UP000612349"/>
    </source>
</evidence>
<dbReference type="RefSeq" id="WP_066772650.1">
    <property type="nucleotide sequence ID" value="NZ_BMIP01000001.1"/>
</dbReference>
<organism evidence="1 2">
    <name type="scientific">Croceicoccus mobilis</name>
    <dbReference type="NCBI Taxonomy" id="1703339"/>
    <lineage>
        <taxon>Bacteria</taxon>
        <taxon>Pseudomonadati</taxon>
        <taxon>Pseudomonadota</taxon>
        <taxon>Alphaproteobacteria</taxon>
        <taxon>Sphingomonadales</taxon>
        <taxon>Erythrobacteraceae</taxon>
        <taxon>Croceicoccus</taxon>
    </lineage>
</organism>
<gene>
    <name evidence="1" type="ORF">GCM10010990_02930</name>
</gene>
<dbReference type="Proteomes" id="UP000612349">
    <property type="component" value="Unassembled WGS sequence"/>
</dbReference>
<dbReference type="EMBL" id="BMIP01000001">
    <property type="protein sequence ID" value="GGD57116.1"/>
    <property type="molecule type" value="Genomic_DNA"/>
</dbReference>
<accession>A0A916YRX4</accession>
<reference evidence="1" key="1">
    <citation type="journal article" date="2014" name="Int. J. Syst. Evol. Microbiol.">
        <title>Complete genome sequence of Corynebacterium casei LMG S-19264T (=DSM 44701T), isolated from a smear-ripened cheese.</title>
        <authorList>
            <consortium name="US DOE Joint Genome Institute (JGI-PGF)"/>
            <person name="Walter F."/>
            <person name="Albersmeier A."/>
            <person name="Kalinowski J."/>
            <person name="Ruckert C."/>
        </authorList>
    </citation>
    <scope>NUCLEOTIDE SEQUENCE</scope>
    <source>
        <strain evidence="1">CGMCC 1.15360</strain>
    </source>
</reference>
<reference evidence="1" key="2">
    <citation type="submission" date="2020-09" db="EMBL/GenBank/DDBJ databases">
        <authorList>
            <person name="Sun Q."/>
            <person name="Zhou Y."/>
        </authorList>
    </citation>
    <scope>NUCLEOTIDE SEQUENCE</scope>
    <source>
        <strain evidence="1">CGMCC 1.15360</strain>
    </source>
</reference>
<sequence>MPKGFRQTMHQPKSDLRAASILKAISLAEAALEACDQNGLSAAAIDLSGAIEKMKAILAS</sequence>
<keyword evidence="2" id="KW-1185">Reference proteome</keyword>
<name>A0A916YRX4_9SPHN</name>
<dbReference type="AlphaFoldDB" id="A0A916YRX4"/>
<proteinExistence type="predicted"/>
<comment type="caution">
    <text evidence="1">The sequence shown here is derived from an EMBL/GenBank/DDBJ whole genome shotgun (WGS) entry which is preliminary data.</text>
</comment>
<protein>
    <submittedName>
        <fullName evidence="1">Uncharacterized protein</fullName>
    </submittedName>
</protein>
<evidence type="ECO:0000313" key="1">
    <source>
        <dbReference type="EMBL" id="GGD57116.1"/>
    </source>
</evidence>